<comment type="similarity">
    <text evidence="1">Belongs to the leucine-binding protein family.</text>
</comment>
<evidence type="ECO:0000313" key="7">
    <source>
        <dbReference type="Proteomes" id="UP001060414"/>
    </source>
</evidence>
<protein>
    <submittedName>
        <fullName evidence="6">ABC transporter substrate-binding protein</fullName>
    </submittedName>
</protein>
<dbReference type="SUPFAM" id="SSF53822">
    <property type="entry name" value="Periplasmic binding protein-like I"/>
    <property type="match status" value="1"/>
</dbReference>
<evidence type="ECO:0000256" key="1">
    <source>
        <dbReference type="ARBA" id="ARBA00010062"/>
    </source>
</evidence>
<dbReference type="EMBL" id="CP092109">
    <property type="protein sequence ID" value="UWZ78877.1"/>
    <property type="molecule type" value="Genomic_DNA"/>
</dbReference>
<sequence>MFRTLVVSLFILLLPSGGWCAEKIRLGMSTALSGPTGELGTAMRDGVLLGLERINREGGVNGRTLDLVVLDDGYEPARTAPNMRRLIEEEQVLAVIGNVGTPTAIASLPLVREHGLLFFAPFTGAGVLRQTPPERYVINLRASYAQEIGAMVDALVDHGGLAAEEIAFFTQRDGYGDSGYVAGYGALRRHGLKDERQVLHVRYPRNTLAVENALADVLLAEPTPRAVIMVGAYDPCAKFVRLARAAGLESLFLSVSFVGGDFLARALGPDIDGVIVTQVVPHPQERRLPIVAEYLGDLERLDPAAAPNFVSLEGYVAARLLGLGLGRIQGAPTRESLVAAMESLGSIDLGLGTPLYLGPQRHQASDQVWPTLLRQGRLISFDWRHIAELVPERP</sequence>
<evidence type="ECO:0000256" key="2">
    <source>
        <dbReference type="ARBA" id="ARBA00022448"/>
    </source>
</evidence>
<name>A0ABY5ZLN5_9BACT</name>
<dbReference type="Gene3D" id="3.40.50.2300">
    <property type="match status" value="2"/>
</dbReference>
<keyword evidence="2" id="KW-0813">Transport</keyword>
<proteinExistence type="inferred from homology"/>
<evidence type="ECO:0000256" key="3">
    <source>
        <dbReference type="ARBA" id="ARBA00022729"/>
    </source>
</evidence>
<accession>A0ABY5ZLN5</accession>
<evidence type="ECO:0000256" key="4">
    <source>
        <dbReference type="ARBA" id="ARBA00022970"/>
    </source>
</evidence>
<keyword evidence="4" id="KW-0029">Amino-acid transport</keyword>
<dbReference type="Proteomes" id="UP001060414">
    <property type="component" value="Chromosome"/>
</dbReference>
<dbReference type="PANTHER" id="PTHR47235:SF1">
    <property type="entry name" value="BLR6548 PROTEIN"/>
    <property type="match status" value="1"/>
</dbReference>
<dbReference type="Pfam" id="PF13458">
    <property type="entry name" value="Peripla_BP_6"/>
    <property type="match status" value="1"/>
</dbReference>
<dbReference type="InterPro" id="IPR028081">
    <property type="entry name" value="Leu-bd"/>
</dbReference>
<dbReference type="InterPro" id="IPR000709">
    <property type="entry name" value="Leu_Ile_Val-bd"/>
</dbReference>
<keyword evidence="7" id="KW-1185">Reference proteome</keyword>
<feature type="domain" description="Leucine-binding protein" evidence="5">
    <location>
        <begin position="23"/>
        <end position="369"/>
    </location>
</feature>
<evidence type="ECO:0000259" key="5">
    <source>
        <dbReference type="Pfam" id="PF13458"/>
    </source>
</evidence>
<dbReference type="CDD" id="cd19978">
    <property type="entry name" value="PBP1_ABC_ligand_binding-like"/>
    <property type="match status" value="1"/>
</dbReference>
<dbReference type="InterPro" id="IPR028082">
    <property type="entry name" value="Peripla_BP_I"/>
</dbReference>
<keyword evidence="3" id="KW-0732">Signal</keyword>
<organism evidence="6 7">
    <name type="scientific">Geoalkalibacter halelectricus</name>
    <dbReference type="NCBI Taxonomy" id="2847045"/>
    <lineage>
        <taxon>Bacteria</taxon>
        <taxon>Pseudomonadati</taxon>
        <taxon>Thermodesulfobacteriota</taxon>
        <taxon>Desulfuromonadia</taxon>
        <taxon>Desulfuromonadales</taxon>
        <taxon>Geoalkalibacteraceae</taxon>
        <taxon>Geoalkalibacter</taxon>
    </lineage>
</organism>
<gene>
    <name evidence="6" type="ORF">L9S41_14485</name>
</gene>
<dbReference type="RefSeq" id="WP_260747237.1">
    <property type="nucleotide sequence ID" value="NZ_CP092109.1"/>
</dbReference>
<reference evidence="6" key="1">
    <citation type="journal article" date="2022" name="Environ. Microbiol.">
        <title>Geoalkalibacter halelectricus SAP #1 sp. nov. possessing extracellular electron transfer and mineral#reducing capabilities from a haloalkaline environment.</title>
        <authorList>
            <person name="Yadav S."/>
            <person name="Singh R."/>
            <person name="Sundharam S.S."/>
            <person name="Chaudhary S."/>
            <person name="Krishnamurthi S."/>
            <person name="Patil S.A."/>
        </authorList>
    </citation>
    <scope>NUCLEOTIDE SEQUENCE</scope>
    <source>
        <strain evidence="6">SAP-1</strain>
    </source>
</reference>
<dbReference type="PANTHER" id="PTHR47235">
    <property type="entry name" value="BLR6548 PROTEIN"/>
    <property type="match status" value="1"/>
</dbReference>
<dbReference type="PRINTS" id="PR00337">
    <property type="entry name" value="LEUILEVALBP"/>
</dbReference>
<evidence type="ECO:0000313" key="6">
    <source>
        <dbReference type="EMBL" id="UWZ78877.1"/>
    </source>
</evidence>